<keyword evidence="3" id="KW-1185">Reference proteome</keyword>
<dbReference type="InterPro" id="IPR050194">
    <property type="entry name" value="Glycosyltransferase_grp1"/>
</dbReference>
<evidence type="ECO:0000259" key="1">
    <source>
        <dbReference type="Pfam" id="PF13524"/>
    </source>
</evidence>
<dbReference type="SUPFAM" id="SSF53756">
    <property type="entry name" value="UDP-Glycosyltransferase/glycogen phosphorylase"/>
    <property type="match status" value="1"/>
</dbReference>
<reference evidence="2" key="1">
    <citation type="submission" date="2019-03" db="EMBL/GenBank/DDBJ databases">
        <title>Afifella sp. nov., isolated from activated sludge.</title>
        <authorList>
            <person name="Li Q."/>
            <person name="Liu Y."/>
        </authorList>
    </citation>
    <scope>NUCLEOTIDE SEQUENCE</scope>
    <source>
        <strain evidence="2">L72</strain>
    </source>
</reference>
<dbReference type="Proteomes" id="UP000773614">
    <property type="component" value="Unassembled WGS sequence"/>
</dbReference>
<gene>
    <name evidence="2" type="ORF">E4O86_16730</name>
</gene>
<proteinExistence type="predicted"/>
<feature type="domain" description="Spore protein YkvP/CgeB glycosyl transferase-like" evidence="1">
    <location>
        <begin position="204"/>
        <end position="354"/>
    </location>
</feature>
<dbReference type="Pfam" id="PF13524">
    <property type="entry name" value="Glyco_trans_1_2"/>
    <property type="match status" value="1"/>
</dbReference>
<name>A0A964WUP8_9HYPH</name>
<dbReference type="InterPro" id="IPR055259">
    <property type="entry name" value="YkvP/CgeB_Glyco_trans-like"/>
</dbReference>
<accession>A0A964WUP8</accession>
<dbReference type="GO" id="GO:0016757">
    <property type="term" value="F:glycosyltransferase activity"/>
    <property type="evidence" value="ECO:0007669"/>
    <property type="project" value="TreeGrafter"/>
</dbReference>
<evidence type="ECO:0000313" key="2">
    <source>
        <dbReference type="EMBL" id="MYZ49357.1"/>
    </source>
</evidence>
<dbReference type="AlphaFoldDB" id="A0A964WUP8"/>
<dbReference type="PANTHER" id="PTHR45947:SF3">
    <property type="entry name" value="SULFOQUINOVOSYL TRANSFERASE SQD2"/>
    <property type="match status" value="1"/>
</dbReference>
<dbReference type="EMBL" id="SPKJ01000070">
    <property type="protein sequence ID" value="MYZ49357.1"/>
    <property type="molecule type" value="Genomic_DNA"/>
</dbReference>
<dbReference type="Gene3D" id="3.40.50.2000">
    <property type="entry name" value="Glycogen Phosphorylase B"/>
    <property type="match status" value="1"/>
</dbReference>
<evidence type="ECO:0000313" key="3">
    <source>
        <dbReference type="Proteomes" id="UP000773614"/>
    </source>
</evidence>
<protein>
    <submittedName>
        <fullName evidence="2">Glycosyltransferase</fullName>
    </submittedName>
</protein>
<comment type="caution">
    <text evidence="2">The sequence shown here is derived from an EMBL/GenBank/DDBJ whole genome shotgun (WGS) entry which is preliminary data.</text>
</comment>
<organism evidence="2 3">
    <name type="scientific">Propylenella binzhouense</name>
    <dbReference type="NCBI Taxonomy" id="2555902"/>
    <lineage>
        <taxon>Bacteria</taxon>
        <taxon>Pseudomonadati</taxon>
        <taxon>Pseudomonadota</taxon>
        <taxon>Alphaproteobacteria</taxon>
        <taxon>Hyphomicrobiales</taxon>
        <taxon>Propylenellaceae</taxon>
        <taxon>Propylenella</taxon>
    </lineage>
</organism>
<dbReference type="RefSeq" id="WP_161141696.1">
    <property type="nucleotide sequence ID" value="NZ_SPKJ01000070.1"/>
</dbReference>
<dbReference type="PANTHER" id="PTHR45947">
    <property type="entry name" value="SULFOQUINOVOSYL TRANSFERASE SQD2"/>
    <property type="match status" value="1"/>
</dbReference>
<sequence length="371" mass="40767">MRIAFFVHSVASCWNNGNAHFLRGVMAALQALGHEVAAFEPRDGWSRANLVADHGAGALAGYEAAFPGLRPVLYDPAAMDLEAMVDGADLAVVHEWNEPALVNRLGRLRAAGGRFRLLFHDTHHRAVTRPEEMGRFDLSGYDGVLAFGAAIGEIYRRRGWADRVWTWHEAADVRLFHPIEADACDGDLVWVGNWGDEERSEEIRTFLLEPAAALGLETNVYGVRYPEAAMAELAQRGVSYRGWLPNHAVPEVFARHRVTVHVPRRPYAEALAGIPTIRVFEALACGIPLVSAPWQDSEGLFPEGAFLMARNGAEMTGMLRAVLNDRALAESLRRTGLDAVLARHTCDHRARDLVAISAALASGHHEQRVPA</sequence>
<dbReference type="OrthoDB" id="9813806at2"/>